<dbReference type="Pfam" id="PF00005">
    <property type="entry name" value="ABC_tran"/>
    <property type="match status" value="2"/>
</dbReference>
<dbReference type="GO" id="GO:0043190">
    <property type="term" value="C:ATP-binding cassette (ABC) transporter complex"/>
    <property type="evidence" value="ECO:0007669"/>
    <property type="project" value="TreeGrafter"/>
</dbReference>
<dbReference type="KEGG" id="wcp:H9Q76_02615"/>
<dbReference type="RefSeq" id="WP_249321531.1">
    <property type="nucleotide sequence ID" value="NZ_CP060632.1"/>
</dbReference>
<sequence>MIRAEQVRFQYKKRDVDGNVIATEEILKGVDLTIKKGEFIALLGRNGSGKTTFSKQLNAILRPSEGMVTVDEMGTRDAEKLYDIRQHVGMVFQNPDNQMVAANVEEEVAFGPENLGMESDTIVARVKQALEQVRMWKRRKTAPNHLSGGQKQRIAIAGILAMHPDYIVLDEPTAMLDPKGRKEVMEALQRLNQEQEMTVILITHDMEEAALASRVILLADGQVRFDGTPEDFFGEDALLAEMGMEAPLSYRVQQAMGSAANLQSGAGEKRDKCKIDALDIFEKDKDLLSLQHVSYIYSPGTAYEKVALDDVNLSLGKGEIVGLAGHTGSGKSTMIQLLNGLLKPTSGTVTFEGKDIHAKGYSGNYLRSKVGMVFQYPEHQMICDTVWEDVAFGPSKQGLTGEACETRVEEALRFVDLPEKYYQASPLQLSGGQKRRVAIAGVLAMHPEYIILDEPAAGLDAAGKREIFDRIRRMSREQGIGVLLVSHSMEDLAEYADRIIVLDDGKKILDDRPAQVFAKRETLADCGLDVPETVKLADKLRANGYQIPQNVIREKELLDYLGNCTNSTAGRKSVDTENRLDERKQGDNL</sequence>
<reference evidence="10 11" key="1">
    <citation type="submission" date="2020-08" db="EMBL/GenBank/DDBJ databases">
        <authorList>
            <person name="Liu C."/>
            <person name="Sun Q."/>
        </authorList>
    </citation>
    <scope>NUCLEOTIDE SEQUENCE [LARGE SCALE GENOMIC DNA]</scope>
    <source>
        <strain evidence="10 11">NSJ-4</strain>
    </source>
</reference>
<evidence type="ECO:0000256" key="2">
    <source>
        <dbReference type="ARBA" id="ARBA00022448"/>
    </source>
</evidence>
<dbReference type="PROSITE" id="PS00211">
    <property type="entry name" value="ABC_TRANSPORTER_1"/>
    <property type="match status" value="2"/>
</dbReference>
<keyword evidence="7 8" id="KW-0472">Membrane</keyword>
<evidence type="ECO:0000256" key="4">
    <source>
        <dbReference type="ARBA" id="ARBA00022741"/>
    </source>
</evidence>
<dbReference type="GO" id="GO:0042626">
    <property type="term" value="F:ATPase-coupled transmembrane transporter activity"/>
    <property type="evidence" value="ECO:0007669"/>
    <property type="project" value="TreeGrafter"/>
</dbReference>
<organism evidence="10 11">
    <name type="scientific">Wujia chipingensis</name>
    <dbReference type="NCBI Taxonomy" id="2763670"/>
    <lineage>
        <taxon>Bacteria</taxon>
        <taxon>Bacillati</taxon>
        <taxon>Bacillota</taxon>
        <taxon>Clostridia</taxon>
        <taxon>Lachnospirales</taxon>
        <taxon>Lachnospiraceae</taxon>
        <taxon>Wujia</taxon>
    </lineage>
</organism>
<feature type="domain" description="ABC transporter" evidence="9">
    <location>
        <begin position="288"/>
        <end position="529"/>
    </location>
</feature>
<evidence type="ECO:0000313" key="11">
    <source>
        <dbReference type="Proteomes" id="UP000515819"/>
    </source>
</evidence>
<keyword evidence="5 8" id="KW-0067">ATP-binding</keyword>
<comment type="subunit">
    <text evidence="8">Forms a stable energy-coupling factor (ECF) transporter complex composed of 2 membrane-embedded substrate-binding proteins (S component), 2 ATP-binding proteins (A component) and 2 transmembrane proteins (T component).</text>
</comment>
<dbReference type="GO" id="GO:0005524">
    <property type="term" value="F:ATP binding"/>
    <property type="evidence" value="ECO:0007669"/>
    <property type="project" value="UniProtKB-UniRule"/>
</dbReference>
<keyword evidence="2 8" id="KW-0813">Transport</keyword>
<dbReference type="GO" id="GO:0016887">
    <property type="term" value="F:ATP hydrolysis activity"/>
    <property type="evidence" value="ECO:0007669"/>
    <property type="project" value="InterPro"/>
</dbReference>
<evidence type="ECO:0000256" key="6">
    <source>
        <dbReference type="ARBA" id="ARBA00022967"/>
    </source>
</evidence>
<dbReference type="EC" id="7.-.-.-" evidence="8"/>
<keyword evidence="3 8" id="KW-1003">Cell membrane</keyword>
<dbReference type="PROSITE" id="PS50893">
    <property type="entry name" value="ABC_TRANSPORTER_2"/>
    <property type="match status" value="2"/>
</dbReference>
<keyword evidence="11" id="KW-1185">Reference proteome</keyword>
<evidence type="ECO:0000313" key="10">
    <source>
        <dbReference type="EMBL" id="QNM00204.1"/>
    </source>
</evidence>
<name>A0A7G9FNS2_9FIRM</name>
<evidence type="ECO:0000256" key="1">
    <source>
        <dbReference type="ARBA" id="ARBA00004202"/>
    </source>
</evidence>
<keyword evidence="4 8" id="KW-0547">Nucleotide-binding</keyword>
<comment type="similarity">
    <text evidence="8">Belongs to the ABC transporter superfamily. Energy-coupling factor EcfA family.</text>
</comment>
<dbReference type="Gene3D" id="3.40.50.300">
    <property type="entry name" value="P-loop containing nucleotide triphosphate hydrolases"/>
    <property type="match status" value="2"/>
</dbReference>
<dbReference type="CDD" id="cd03225">
    <property type="entry name" value="ABC_cobalt_CbiO_domain1"/>
    <property type="match status" value="2"/>
</dbReference>
<keyword evidence="6" id="KW-1278">Translocase</keyword>
<evidence type="ECO:0000256" key="7">
    <source>
        <dbReference type="ARBA" id="ARBA00023136"/>
    </source>
</evidence>
<dbReference type="SUPFAM" id="SSF52540">
    <property type="entry name" value="P-loop containing nucleoside triphosphate hydrolases"/>
    <property type="match status" value="2"/>
</dbReference>
<dbReference type="NCBIfam" id="TIGR04520">
    <property type="entry name" value="ECF_ATPase_1"/>
    <property type="match status" value="1"/>
</dbReference>
<dbReference type="InterPro" id="IPR017871">
    <property type="entry name" value="ABC_transporter-like_CS"/>
</dbReference>
<dbReference type="InterPro" id="IPR003593">
    <property type="entry name" value="AAA+_ATPase"/>
</dbReference>
<dbReference type="PANTHER" id="PTHR43553:SF24">
    <property type="entry name" value="ENERGY-COUPLING FACTOR TRANSPORTER ATP-BINDING PROTEIN ECFA1"/>
    <property type="match status" value="1"/>
</dbReference>
<dbReference type="FunFam" id="3.40.50.300:FF:000224">
    <property type="entry name" value="Energy-coupling factor transporter ATP-binding protein EcfA"/>
    <property type="match status" value="2"/>
</dbReference>
<evidence type="ECO:0000259" key="9">
    <source>
        <dbReference type="PROSITE" id="PS50893"/>
    </source>
</evidence>
<dbReference type="EMBL" id="CP060632">
    <property type="protein sequence ID" value="QNM00204.1"/>
    <property type="molecule type" value="Genomic_DNA"/>
</dbReference>
<dbReference type="AlphaFoldDB" id="A0A7G9FNS2"/>
<dbReference type="NCBIfam" id="NF010167">
    <property type="entry name" value="PRK13648.1"/>
    <property type="match status" value="2"/>
</dbReference>
<evidence type="ECO:0000256" key="5">
    <source>
        <dbReference type="ARBA" id="ARBA00022840"/>
    </source>
</evidence>
<dbReference type="Proteomes" id="UP000515819">
    <property type="component" value="Chromosome"/>
</dbReference>
<dbReference type="InterPro" id="IPR030947">
    <property type="entry name" value="EcfA_1"/>
</dbReference>
<evidence type="ECO:0000256" key="3">
    <source>
        <dbReference type="ARBA" id="ARBA00022475"/>
    </source>
</evidence>
<dbReference type="InterPro" id="IPR050095">
    <property type="entry name" value="ECF_ABC_transporter_ATP-bd"/>
</dbReference>
<proteinExistence type="inferred from homology"/>
<comment type="function">
    <text evidence="8">ATP-binding (A) component of a common energy-coupling factor (ECF) ABC-transporter complex.</text>
</comment>
<dbReference type="InterPro" id="IPR030946">
    <property type="entry name" value="EcfA2"/>
</dbReference>
<accession>A0A7G9FNS2</accession>
<comment type="subcellular location">
    <subcellularLocation>
        <location evidence="1 8">Cell membrane</location>
        <topology evidence="1 8">Peripheral membrane protein</topology>
    </subcellularLocation>
</comment>
<gene>
    <name evidence="10" type="ORF">H9Q76_02615</name>
</gene>
<dbReference type="InterPro" id="IPR003439">
    <property type="entry name" value="ABC_transporter-like_ATP-bd"/>
</dbReference>
<dbReference type="InterPro" id="IPR015856">
    <property type="entry name" value="ABC_transpr_CbiO/EcfA_su"/>
</dbReference>
<protein>
    <recommendedName>
        <fullName evidence="8">Energy-coupling factor transporter ATP-binding protein EcfA2</fullName>
        <ecNumber evidence="8">7.-.-.-</ecNumber>
    </recommendedName>
</protein>
<evidence type="ECO:0000256" key="8">
    <source>
        <dbReference type="RuleBase" id="RU365104"/>
    </source>
</evidence>
<feature type="domain" description="ABC transporter" evidence="9">
    <location>
        <begin position="2"/>
        <end position="245"/>
    </location>
</feature>
<dbReference type="NCBIfam" id="TIGR04521">
    <property type="entry name" value="ECF_ATPase_2"/>
    <property type="match status" value="1"/>
</dbReference>
<dbReference type="PANTHER" id="PTHR43553">
    <property type="entry name" value="HEAVY METAL TRANSPORTER"/>
    <property type="match status" value="1"/>
</dbReference>
<dbReference type="InterPro" id="IPR027417">
    <property type="entry name" value="P-loop_NTPase"/>
</dbReference>
<dbReference type="SMART" id="SM00382">
    <property type="entry name" value="AAA"/>
    <property type="match status" value="2"/>
</dbReference>